<evidence type="ECO:0000313" key="3">
    <source>
        <dbReference type="Proteomes" id="UP000031623"/>
    </source>
</evidence>
<dbReference type="AlphaFoldDB" id="A0A090AJM1"/>
<dbReference type="EMBL" id="AP014633">
    <property type="protein sequence ID" value="BAP55130.1"/>
    <property type="molecule type" value="Genomic_DNA"/>
</dbReference>
<gene>
    <name evidence="2" type="ORF">THII_0833</name>
</gene>
<dbReference type="Pfam" id="PF03692">
    <property type="entry name" value="CxxCxxCC"/>
    <property type="match status" value="1"/>
</dbReference>
<evidence type="ECO:0008006" key="4">
    <source>
        <dbReference type="Google" id="ProtNLM"/>
    </source>
</evidence>
<feature type="compositionally biased region" description="Polar residues" evidence="1">
    <location>
        <begin position="276"/>
        <end position="286"/>
    </location>
</feature>
<evidence type="ECO:0000313" key="2">
    <source>
        <dbReference type="EMBL" id="BAP55130.1"/>
    </source>
</evidence>
<protein>
    <recommendedName>
        <fullName evidence="4">Fe-S oxidoreductase</fullName>
    </recommendedName>
</protein>
<keyword evidence="3" id="KW-1185">Reference proteome</keyword>
<dbReference type="Proteomes" id="UP000031623">
    <property type="component" value="Chromosome"/>
</dbReference>
<sequence>MSETTIENKPYKSPIQPTKLSLNDTLQFRCHKDIACFNECCKKIDILLTPYDILRLKNRLGLTSEVFLAQYTVPYEMDAQSMPGVKIRTADDNLICPFLREAGCSVYEDRPSACRYYPLGLLSMRQQDSTTDENAYFLVKEDHCLGHNEPRTLPIQDYRQEQGVDIYDEINHEWRQIILKKRSAGPTIGKPTLRSYQFFFLGSYNLDGLRSFILSQGFLEVYELDDKTLKQLNQDDVTLLRFGFRLLRQVLFGEMTIPLKENAMQTRVQRRRETNQVDPDNPNSDYQGPLVV</sequence>
<feature type="region of interest" description="Disordered" evidence="1">
    <location>
        <begin position="263"/>
        <end position="292"/>
    </location>
</feature>
<dbReference type="PANTHER" id="PTHR35866:SF1">
    <property type="entry name" value="YKGJ FAMILY CYSTEINE CLUSTER PROTEIN"/>
    <property type="match status" value="1"/>
</dbReference>
<dbReference type="HOGENOM" id="CLU_080178_0_0_6"/>
<dbReference type="OrthoDB" id="9810361at2"/>
<dbReference type="PANTHER" id="PTHR35866">
    <property type="entry name" value="PUTATIVE-RELATED"/>
    <property type="match status" value="1"/>
</dbReference>
<accession>A0A090AJM1</accession>
<evidence type="ECO:0000256" key="1">
    <source>
        <dbReference type="SAM" id="MobiDB-lite"/>
    </source>
</evidence>
<dbReference type="STRING" id="40754.THII_0833"/>
<dbReference type="InterPro" id="IPR005358">
    <property type="entry name" value="Puta_zinc/iron-chelating_dom"/>
</dbReference>
<reference evidence="2 3" key="1">
    <citation type="journal article" date="2014" name="ISME J.">
        <title>Ecophysiology of Thioploca ingrica as revealed by the complete genome sequence supplemented with proteomic evidence.</title>
        <authorList>
            <person name="Kojima H."/>
            <person name="Ogura Y."/>
            <person name="Yamamoto N."/>
            <person name="Togashi T."/>
            <person name="Mori H."/>
            <person name="Watanabe T."/>
            <person name="Nemoto F."/>
            <person name="Kurokawa K."/>
            <person name="Hayashi T."/>
            <person name="Fukui M."/>
        </authorList>
    </citation>
    <scope>NUCLEOTIDE SEQUENCE [LARGE SCALE GENOMIC DNA]</scope>
</reference>
<organism evidence="2 3">
    <name type="scientific">Thioploca ingrica</name>
    <dbReference type="NCBI Taxonomy" id="40754"/>
    <lineage>
        <taxon>Bacteria</taxon>
        <taxon>Pseudomonadati</taxon>
        <taxon>Pseudomonadota</taxon>
        <taxon>Gammaproteobacteria</taxon>
        <taxon>Thiotrichales</taxon>
        <taxon>Thiotrichaceae</taxon>
        <taxon>Thioploca</taxon>
    </lineage>
</organism>
<dbReference type="KEGG" id="tig:THII_0833"/>
<name>A0A090AJM1_9GAMM</name>
<proteinExistence type="predicted"/>